<sequence length="798" mass="91073">MKEELRVVAIEDVILNILHCLESKKQRKGIHQKPALFLCWLQASKDFVSSFTTYLFGNEPHPGAEEVESGREVKNCRSHHDSEVETTYSRDVSPREQLKVTEGPFTAEITLLSQEIQETSEIAVIGDQAMESFLRSSKFPKRCEGREESEQKFSASSVCLSDTAELGSTTPMTDSIQQTPLKAPTMTVGLYQRKSEESALMEVAQEDIIEELADAVCSQYCSQLKPDEYLAERQELGQMEKAGKTGMSQEAEQDRNILAEGIEQGARNWAASVEQKRGPEGAEWTGEVVQDSLEERAEVMNNQQLEVEKEQEERKVGEKEQEEGKVGEKEQEEGKVDEKEWEEINIAALNQVEDKMLEEERTVGKSQLWDGEEEKITEDQEKELENMLWNEGIQQKLQDLTQDREEKQRGQEDATWTRGTQQDRLEDMAKMARDQQLNVEKQQEDTKVNGNEQVKTSVTAEIERDQVKILEEKGNDEKSWNLEEWLGGIEEGKDKKLDEKERGLEGDTWTDKFQYDALNVTIMKTQCLESGEEQGEATELDTDHLIMKEIAAKKEEVQQPPLHKAEMETSQKKALEQEEKDIYLHWEPKETEIMIEHKREKPELEKGGNCKQGDLPEKGKAEENLKQEVEESVKNDIHFTGEKQEQQTREECWESNQEEQPEILVDTCGLSVEMLEVAETTSGQSNQLEETTKNLVYPTSLDTDLLAGPRAFPHDVTTLDSSAQKERVLLRRKSSIRRAPSLKKPKPSAEAPTQETNMAEDAPSLLEVPKRQNPRLSGFGPMHPNMMAELQMRLQKPK</sequence>
<reference evidence="2 3" key="1">
    <citation type="journal article" date="2013" name="Proc. Natl. Acad. Sci. U.S.A.">
        <title>The king cobra genome reveals dynamic gene evolution and adaptation in the snake venom system.</title>
        <authorList>
            <person name="Vonk F.J."/>
            <person name="Casewell N.R."/>
            <person name="Henkel C.V."/>
            <person name="Heimberg A.M."/>
            <person name="Jansen H.J."/>
            <person name="McCleary R.J."/>
            <person name="Kerkkamp H.M."/>
            <person name="Vos R.A."/>
            <person name="Guerreiro I."/>
            <person name="Calvete J.J."/>
            <person name="Wuster W."/>
            <person name="Woods A.E."/>
            <person name="Logan J.M."/>
            <person name="Harrison R.A."/>
            <person name="Castoe T.A."/>
            <person name="de Koning A.P."/>
            <person name="Pollock D.D."/>
            <person name="Yandell M."/>
            <person name="Calderon D."/>
            <person name="Renjifo C."/>
            <person name="Currier R.B."/>
            <person name="Salgado D."/>
            <person name="Pla D."/>
            <person name="Sanz L."/>
            <person name="Hyder A.S."/>
            <person name="Ribeiro J.M."/>
            <person name="Arntzen J.W."/>
            <person name="van den Thillart G.E."/>
            <person name="Boetzer M."/>
            <person name="Pirovano W."/>
            <person name="Dirks R.P."/>
            <person name="Spaink H.P."/>
            <person name="Duboule D."/>
            <person name="McGlinn E."/>
            <person name="Kini R.M."/>
            <person name="Richardson M.K."/>
        </authorList>
    </citation>
    <scope>NUCLEOTIDE SEQUENCE</scope>
    <source>
        <tissue evidence="2">Blood</tissue>
    </source>
</reference>
<feature type="region of interest" description="Disordered" evidence="1">
    <location>
        <begin position="395"/>
        <end position="459"/>
    </location>
</feature>
<comment type="caution">
    <text evidence="2">The sequence shown here is derived from an EMBL/GenBank/DDBJ whole genome shotgun (WGS) entry which is preliminary data.</text>
</comment>
<evidence type="ECO:0000313" key="2">
    <source>
        <dbReference type="EMBL" id="ETE72670.1"/>
    </source>
</evidence>
<feature type="region of interest" description="Disordered" evidence="1">
    <location>
        <begin position="598"/>
        <end position="660"/>
    </location>
</feature>
<feature type="compositionally biased region" description="Polar residues" evidence="1">
    <location>
        <begin position="448"/>
        <end position="459"/>
    </location>
</feature>
<dbReference type="EMBL" id="AZIM01000190">
    <property type="protein sequence ID" value="ETE72670.1"/>
    <property type="molecule type" value="Genomic_DNA"/>
</dbReference>
<evidence type="ECO:0000256" key="1">
    <source>
        <dbReference type="SAM" id="MobiDB-lite"/>
    </source>
</evidence>
<dbReference type="AlphaFoldDB" id="V8PE99"/>
<dbReference type="OrthoDB" id="9908743at2759"/>
<feature type="compositionally biased region" description="Basic and acidic residues" evidence="1">
    <location>
        <begin position="401"/>
        <end position="412"/>
    </location>
</feature>
<feature type="region of interest" description="Disordered" evidence="1">
    <location>
        <begin position="554"/>
        <end position="573"/>
    </location>
</feature>
<name>V8PE99_OPHHA</name>
<feature type="region of interest" description="Disordered" evidence="1">
    <location>
        <begin position="269"/>
        <end position="339"/>
    </location>
</feature>
<evidence type="ECO:0000313" key="3">
    <source>
        <dbReference type="Proteomes" id="UP000018936"/>
    </source>
</evidence>
<gene>
    <name evidence="2" type="primary">GOLGA6L6</name>
    <name evidence="2" type="ORF">L345_01465</name>
</gene>
<accession>V8PE99</accession>
<feature type="region of interest" description="Disordered" evidence="1">
    <location>
        <begin position="62"/>
        <end position="93"/>
    </location>
</feature>
<feature type="compositionally biased region" description="Basic residues" evidence="1">
    <location>
        <begin position="731"/>
        <end position="746"/>
    </location>
</feature>
<dbReference type="Proteomes" id="UP000018936">
    <property type="component" value="Unassembled WGS sequence"/>
</dbReference>
<protein>
    <submittedName>
        <fullName evidence="2">Putative golgin subfamily A member 6-like protein 6</fullName>
    </submittedName>
</protein>
<keyword evidence="3" id="KW-1185">Reference proteome</keyword>
<feature type="non-terminal residue" evidence="2">
    <location>
        <position position="1"/>
    </location>
</feature>
<proteinExistence type="predicted"/>
<feature type="compositionally biased region" description="Basic and acidic residues" evidence="1">
    <location>
        <begin position="306"/>
        <end position="338"/>
    </location>
</feature>
<feature type="compositionally biased region" description="Basic and acidic residues" evidence="1">
    <location>
        <begin position="62"/>
        <end position="83"/>
    </location>
</feature>
<organism evidence="2 3">
    <name type="scientific">Ophiophagus hannah</name>
    <name type="common">King cobra</name>
    <name type="synonym">Naja hannah</name>
    <dbReference type="NCBI Taxonomy" id="8665"/>
    <lineage>
        <taxon>Eukaryota</taxon>
        <taxon>Metazoa</taxon>
        <taxon>Chordata</taxon>
        <taxon>Craniata</taxon>
        <taxon>Vertebrata</taxon>
        <taxon>Euteleostomi</taxon>
        <taxon>Lepidosauria</taxon>
        <taxon>Squamata</taxon>
        <taxon>Bifurcata</taxon>
        <taxon>Unidentata</taxon>
        <taxon>Episquamata</taxon>
        <taxon>Toxicofera</taxon>
        <taxon>Serpentes</taxon>
        <taxon>Colubroidea</taxon>
        <taxon>Elapidae</taxon>
        <taxon>Elapinae</taxon>
        <taxon>Ophiophagus</taxon>
    </lineage>
</organism>
<feature type="region of interest" description="Disordered" evidence="1">
    <location>
        <begin position="731"/>
        <end position="784"/>
    </location>
</feature>
<feature type="compositionally biased region" description="Basic and acidic residues" evidence="1">
    <location>
        <begin position="421"/>
        <end position="433"/>
    </location>
</feature>
<feature type="compositionally biased region" description="Basic and acidic residues" evidence="1">
    <location>
        <begin position="598"/>
        <end position="652"/>
    </location>
</feature>